<proteinExistence type="predicted"/>
<dbReference type="Proteomes" id="UP000199289">
    <property type="component" value="Unassembled WGS sequence"/>
</dbReference>
<accession>A0A1H1DIF0</accession>
<reference evidence="2" key="1">
    <citation type="submission" date="2016-10" db="EMBL/GenBank/DDBJ databases">
        <authorList>
            <person name="Varghese N."/>
            <person name="Submissions S."/>
        </authorList>
    </citation>
    <scope>NUCLEOTIDE SEQUENCE [LARGE SCALE GENOMIC DNA]</scope>
    <source>
        <strain evidence="2">CGMCC 1.12397</strain>
    </source>
</reference>
<name>A0A1H1DIF0_9EURY</name>
<dbReference type="EMBL" id="FNKQ01000003">
    <property type="protein sequence ID" value="SDQ76009.1"/>
    <property type="molecule type" value="Genomic_DNA"/>
</dbReference>
<sequence length="175" mass="18163">MSRNRGQVVLLAAVVVAVALVPMTLAYAQLGYDADRTPSPGPTDPSGVDEARETLRTSLVVAAADVDGEYAWGNREAAATAVREAIDADARRLAEDRAGEERSLAVAANGSAAGRWAGRNCPTGDGRDFGACRVEEGVVVQERANETTVVAAAFDVSVVAPGERSEVTVVVRPVA</sequence>
<dbReference type="AlphaFoldDB" id="A0A1H1DIF0"/>
<dbReference type="InterPro" id="IPR055685">
    <property type="entry name" value="DUF7261"/>
</dbReference>
<protein>
    <submittedName>
        <fullName evidence="1">Uncharacterized protein</fullName>
    </submittedName>
</protein>
<dbReference type="Pfam" id="PF23922">
    <property type="entry name" value="DUF7261"/>
    <property type="match status" value="1"/>
</dbReference>
<organism evidence="1 2">
    <name type="scientific">Halopelagius longus</name>
    <dbReference type="NCBI Taxonomy" id="1236180"/>
    <lineage>
        <taxon>Archaea</taxon>
        <taxon>Methanobacteriati</taxon>
        <taxon>Methanobacteriota</taxon>
        <taxon>Stenosarchaea group</taxon>
        <taxon>Halobacteria</taxon>
        <taxon>Halobacteriales</taxon>
        <taxon>Haloferacaceae</taxon>
    </lineage>
</organism>
<gene>
    <name evidence="1" type="ORF">SAMN05216278_2421</name>
</gene>
<evidence type="ECO:0000313" key="2">
    <source>
        <dbReference type="Proteomes" id="UP000199289"/>
    </source>
</evidence>
<evidence type="ECO:0000313" key="1">
    <source>
        <dbReference type="EMBL" id="SDQ76009.1"/>
    </source>
</evidence>
<dbReference type="RefSeq" id="WP_245698887.1">
    <property type="nucleotide sequence ID" value="NZ_FNKQ01000003.1"/>
</dbReference>